<dbReference type="OMA" id="HEMRVAF"/>
<evidence type="ECO:0000256" key="3">
    <source>
        <dbReference type="ARBA" id="ARBA00022801"/>
    </source>
</evidence>
<dbReference type="PANTHER" id="PTHR23402">
    <property type="entry name" value="PROTEASE FAMILY C15 PYROGLUTAMYL-PEPTIDASE I-RELATED"/>
    <property type="match status" value="1"/>
</dbReference>
<keyword evidence="4" id="KW-0788">Thiol protease</keyword>
<organism evidence="6 7">
    <name type="scientific">Capsaspora owczarzaki (strain ATCC 30864)</name>
    <dbReference type="NCBI Taxonomy" id="595528"/>
    <lineage>
        <taxon>Eukaryota</taxon>
        <taxon>Filasterea</taxon>
        <taxon>Capsaspora</taxon>
    </lineage>
</organism>
<dbReference type="Gene3D" id="3.40.630.20">
    <property type="entry name" value="Peptidase C15, pyroglutamyl peptidase I-like"/>
    <property type="match status" value="1"/>
</dbReference>
<dbReference type="GO" id="GO:0008234">
    <property type="term" value="F:cysteine-type peptidase activity"/>
    <property type="evidence" value="ECO:0007669"/>
    <property type="project" value="UniProtKB-KW"/>
</dbReference>
<feature type="chain" id="PRO_5002252555" description="Pyrrolidone-carboxylate peptidase" evidence="5">
    <location>
        <begin position="24"/>
        <end position="286"/>
    </location>
</feature>
<dbReference type="GO" id="GO:0006508">
    <property type="term" value="P:proteolysis"/>
    <property type="evidence" value="ECO:0007669"/>
    <property type="project" value="UniProtKB-KW"/>
</dbReference>
<evidence type="ECO:0000256" key="2">
    <source>
        <dbReference type="ARBA" id="ARBA00022670"/>
    </source>
</evidence>
<evidence type="ECO:0000256" key="5">
    <source>
        <dbReference type="SAM" id="SignalP"/>
    </source>
</evidence>
<evidence type="ECO:0000256" key="4">
    <source>
        <dbReference type="ARBA" id="ARBA00022807"/>
    </source>
</evidence>
<keyword evidence="3" id="KW-0378">Hydrolase</keyword>
<dbReference type="AlphaFoldDB" id="A0A0D2UEL8"/>
<comment type="similarity">
    <text evidence="1">Belongs to the peptidase C15 family.</text>
</comment>
<name>A0A0D2UEL8_CAPO3</name>
<evidence type="ECO:0008006" key="8">
    <source>
        <dbReference type="Google" id="ProtNLM"/>
    </source>
</evidence>
<proteinExistence type="inferred from homology"/>
<evidence type="ECO:0000313" key="6">
    <source>
        <dbReference type="EMBL" id="KJE93556.1"/>
    </source>
</evidence>
<reference evidence="7" key="1">
    <citation type="submission" date="2011-02" db="EMBL/GenBank/DDBJ databases">
        <title>The Genome Sequence of Capsaspora owczarzaki ATCC 30864.</title>
        <authorList>
            <person name="Russ C."/>
            <person name="Cuomo C."/>
            <person name="Burger G."/>
            <person name="Gray M.W."/>
            <person name="Holland P.W.H."/>
            <person name="King N."/>
            <person name="Lang F.B.F."/>
            <person name="Roger A.J."/>
            <person name="Ruiz-Trillo I."/>
            <person name="Young S.K."/>
            <person name="Zeng Q."/>
            <person name="Gargeya S."/>
            <person name="Alvarado L."/>
            <person name="Berlin A."/>
            <person name="Chapman S.B."/>
            <person name="Chen Z."/>
            <person name="Freedman E."/>
            <person name="Gellesch M."/>
            <person name="Goldberg J."/>
            <person name="Griggs A."/>
            <person name="Gujja S."/>
            <person name="Heilman E."/>
            <person name="Heiman D."/>
            <person name="Howarth C."/>
            <person name="Mehta T."/>
            <person name="Neiman D."/>
            <person name="Pearson M."/>
            <person name="Roberts A."/>
            <person name="Saif S."/>
            <person name="Shea T."/>
            <person name="Shenoy N."/>
            <person name="Sisk P."/>
            <person name="Stolte C."/>
            <person name="Sykes S."/>
            <person name="White J."/>
            <person name="Yandava C."/>
            <person name="Haas B."/>
            <person name="Nusbaum C."/>
            <person name="Birren B."/>
        </authorList>
    </citation>
    <scope>NUCLEOTIDE SEQUENCE</scope>
    <source>
        <strain evidence="7">ATCC 30864</strain>
    </source>
</reference>
<keyword evidence="5" id="KW-0732">Signal</keyword>
<accession>A0A0D2UEL8</accession>
<dbReference type="InterPro" id="IPR016125">
    <property type="entry name" value="Peptidase_C15-like"/>
</dbReference>
<feature type="signal peptide" evidence="5">
    <location>
        <begin position="1"/>
        <end position="23"/>
    </location>
</feature>
<dbReference type="OrthoDB" id="407146at2759"/>
<evidence type="ECO:0000313" key="7">
    <source>
        <dbReference type="Proteomes" id="UP000008743"/>
    </source>
</evidence>
<protein>
    <recommendedName>
        <fullName evidence="8">Pyrrolidone-carboxylate peptidase</fullName>
    </recommendedName>
</protein>
<dbReference type="SUPFAM" id="SSF53182">
    <property type="entry name" value="Pyrrolidone carboxyl peptidase (pyroglutamate aminopeptidase)"/>
    <property type="match status" value="1"/>
</dbReference>
<dbReference type="eggNOG" id="ENOG502SFAX">
    <property type="taxonomic scope" value="Eukaryota"/>
</dbReference>
<dbReference type="RefSeq" id="XP_004348153.1">
    <property type="nucleotide sequence ID" value="XM_004348103.2"/>
</dbReference>
<dbReference type="Proteomes" id="UP000008743">
    <property type="component" value="Unassembled WGS sequence"/>
</dbReference>
<gene>
    <name evidence="6" type="ORF">CAOG_004325</name>
</gene>
<evidence type="ECO:0000256" key="1">
    <source>
        <dbReference type="ARBA" id="ARBA00006641"/>
    </source>
</evidence>
<dbReference type="InParanoid" id="A0A0D2UEL8"/>
<keyword evidence="2" id="KW-0645">Protease</keyword>
<dbReference type="PANTHER" id="PTHR23402:SF1">
    <property type="entry name" value="PYROGLUTAMYL-PEPTIDASE I"/>
    <property type="match status" value="1"/>
</dbReference>
<dbReference type="STRING" id="595528.A0A0D2UEL8"/>
<sequence length="286" mass="30627">MKLVLVVIAAVITLALNPGAATAASLHGMLPQRQAADPPGAFQVLLTGFGPFMNYTTNPSQLVAEALHDQCAQFRADNVVKHDYAVCFRTMVLPVADNGSVAVASYLSKFTEATADRIPYDVIIHMGLEDAAKGLLFETIGFNQRANASTPGPIQPGGPTLLPTTVNLGHVRIPELYSLAERRLGRPLATDAALKVNPTRFSANDTTEAWSRDAGTFYCNETLYRTLYQLRSRNLCRSPAFALIPAMFVHLPELTVMSTDAASSLITELAGKLALPLAQGVCSVVA</sequence>
<keyword evidence="7" id="KW-1185">Reference proteome</keyword>
<dbReference type="InterPro" id="IPR036440">
    <property type="entry name" value="Peptidase_C15-like_sf"/>
</dbReference>
<dbReference type="EMBL" id="KE346365">
    <property type="protein sequence ID" value="KJE93556.1"/>
    <property type="molecule type" value="Genomic_DNA"/>
</dbReference>